<comment type="caution">
    <text evidence="3">The sequence shown here is derived from an EMBL/GenBank/DDBJ whole genome shotgun (WGS) entry which is preliminary data.</text>
</comment>
<dbReference type="EMBL" id="WRXN01000005">
    <property type="protein sequence ID" value="MVT09394.1"/>
    <property type="molecule type" value="Genomic_DNA"/>
</dbReference>
<reference evidence="3 4" key="1">
    <citation type="submission" date="2019-12" db="EMBL/GenBank/DDBJ databases">
        <title>Chitinophaga sp. strain ysch24 (GDMCC 1.1355), whole genome shotgun sequence.</title>
        <authorList>
            <person name="Zhang X."/>
        </authorList>
    </citation>
    <scope>NUCLEOTIDE SEQUENCE [LARGE SCALE GENOMIC DNA]</scope>
    <source>
        <strain evidence="4">ysch24</strain>
    </source>
</reference>
<keyword evidence="1" id="KW-1133">Transmembrane helix</keyword>
<feature type="transmembrane region" description="Helical" evidence="1">
    <location>
        <begin position="293"/>
        <end position="313"/>
    </location>
</feature>
<dbReference type="Proteomes" id="UP000461730">
    <property type="component" value="Unassembled WGS sequence"/>
</dbReference>
<feature type="transmembrane region" description="Helical" evidence="1">
    <location>
        <begin position="215"/>
        <end position="233"/>
    </location>
</feature>
<evidence type="ECO:0000313" key="3">
    <source>
        <dbReference type="EMBL" id="MVT09394.1"/>
    </source>
</evidence>
<feature type="transmembrane region" description="Helical" evidence="1">
    <location>
        <begin position="239"/>
        <end position="257"/>
    </location>
</feature>
<dbReference type="InterPro" id="IPR018677">
    <property type="entry name" value="DUF2157"/>
</dbReference>
<gene>
    <name evidence="3" type="ORF">GO493_14075</name>
</gene>
<feature type="transmembrane region" description="Helical" evidence="1">
    <location>
        <begin position="129"/>
        <end position="150"/>
    </location>
</feature>
<feature type="transmembrane region" description="Helical" evidence="1">
    <location>
        <begin position="64"/>
        <end position="84"/>
    </location>
</feature>
<organism evidence="3 4">
    <name type="scientific">Chitinophaga tropicalis</name>
    <dbReference type="NCBI Taxonomy" id="2683588"/>
    <lineage>
        <taxon>Bacteria</taxon>
        <taxon>Pseudomonadati</taxon>
        <taxon>Bacteroidota</taxon>
        <taxon>Chitinophagia</taxon>
        <taxon>Chitinophagales</taxon>
        <taxon>Chitinophagaceae</taxon>
        <taxon>Chitinophaga</taxon>
    </lineage>
</organism>
<dbReference type="AlphaFoldDB" id="A0A7K1U4V6"/>
<evidence type="ECO:0000256" key="1">
    <source>
        <dbReference type="SAM" id="Phobius"/>
    </source>
</evidence>
<proteinExistence type="predicted"/>
<keyword evidence="4" id="KW-1185">Reference proteome</keyword>
<keyword evidence="1" id="KW-0472">Membrane</keyword>
<feature type="transmembrane region" description="Helical" evidence="1">
    <location>
        <begin position="264"/>
        <end position="287"/>
    </location>
</feature>
<evidence type="ECO:0000259" key="2">
    <source>
        <dbReference type="Pfam" id="PF09925"/>
    </source>
</evidence>
<protein>
    <submittedName>
        <fullName evidence="3">DUF2157 domain-containing protein</fullName>
    </submittedName>
</protein>
<feature type="transmembrane region" description="Helical" evidence="1">
    <location>
        <begin position="40"/>
        <end position="58"/>
    </location>
</feature>
<evidence type="ECO:0000313" key="4">
    <source>
        <dbReference type="Proteomes" id="UP000461730"/>
    </source>
</evidence>
<feature type="transmembrane region" description="Helical" evidence="1">
    <location>
        <begin position="155"/>
        <end position="174"/>
    </location>
</feature>
<keyword evidence="1" id="KW-0812">Transmembrane</keyword>
<feature type="transmembrane region" description="Helical" evidence="1">
    <location>
        <begin position="105"/>
        <end position="123"/>
    </location>
</feature>
<feature type="transmembrane region" description="Helical" evidence="1">
    <location>
        <begin position="186"/>
        <end position="203"/>
    </location>
</feature>
<accession>A0A7K1U4V6</accession>
<dbReference type="Pfam" id="PF09925">
    <property type="entry name" value="DUF2157"/>
    <property type="match status" value="1"/>
</dbReference>
<feature type="domain" description="DUF2157" evidence="2">
    <location>
        <begin position="8"/>
        <end position="152"/>
    </location>
</feature>
<name>A0A7K1U4V6_9BACT</name>
<sequence length="322" mass="36219">MNTDLFDQLQKDGLISATSAEKVRTVEAGKLFSLHWELKTILYLGVLLLSGGLGILVYKNIDTIGHQVILLFIAAVCGCCFYYCMKHKPPFSRQKVEAPNGFYDYVLLLGCLLFITFITYLQVQYNVFGTRYGAATFIPLLVLTFSAYYFDHLGILSMAITNLAAWMGITVSPFSVMSMDLSDERLIYTGVLLGGILVLAAFLSEWKNFKPHFGFTYRNFGMHIFLIACTAGMCTSESLYPAWFLLEILACWYFYVLAIKQRSFYFLLILTLYAYVGLSTVVVRGLVDMREGAIELGMLYFVASAIGTAVFLISQNKKMKKA</sequence>
<dbReference type="RefSeq" id="WP_157306841.1">
    <property type="nucleotide sequence ID" value="NZ_WRXN01000005.1"/>
</dbReference>